<reference evidence="2" key="1">
    <citation type="submission" date="2018-06" db="EMBL/GenBank/DDBJ databases">
        <authorList>
            <person name="Zhirakovskaya E."/>
        </authorList>
    </citation>
    <scope>NUCLEOTIDE SEQUENCE</scope>
</reference>
<feature type="compositionally biased region" description="Low complexity" evidence="1">
    <location>
        <begin position="134"/>
        <end position="146"/>
    </location>
</feature>
<dbReference type="AlphaFoldDB" id="A0A3B1CKL3"/>
<feature type="region of interest" description="Disordered" evidence="1">
    <location>
        <begin position="112"/>
        <end position="146"/>
    </location>
</feature>
<sequence length="146" mass="17164">MKKTLFTLSAILWVFSTNTDALAHSTNQTAPVISIYNTIEFPLDDGANLSSVTRRYGGNHYRNNRHGGQYRSPRFGHREDFRFNSYRPYYRPYNNYSQRHYRGHNNFYRGGRHYGYGNLHRQNSHQNRGRHSSRGYGHSGQSYGNH</sequence>
<organism evidence="2">
    <name type="scientific">hydrothermal vent metagenome</name>
    <dbReference type="NCBI Taxonomy" id="652676"/>
    <lineage>
        <taxon>unclassified sequences</taxon>
        <taxon>metagenomes</taxon>
        <taxon>ecological metagenomes</taxon>
    </lineage>
</organism>
<protein>
    <submittedName>
        <fullName evidence="2">Uncharacterized protein</fullName>
    </submittedName>
</protein>
<proteinExistence type="predicted"/>
<evidence type="ECO:0000313" key="2">
    <source>
        <dbReference type="EMBL" id="VAX28812.1"/>
    </source>
</evidence>
<name>A0A3B1CKL3_9ZZZZ</name>
<accession>A0A3B1CKL3</accession>
<evidence type="ECO:0000256" key="1">
    <source>
        <dbReference type="SAM" id="MobiDB-lite"/>
    </source>
</evidence>
<gene>
    <name evidence="2" type="ORF">MNBD_NITROSPINAE05-351</name>
</gene>
<dbReference type="EMBL" id="UOGG01000068">
    <property type="protein sequence ID" value="VAX28812.1"/>
    <property type="molecule type" value="Genomic_DNA"/>
</dbReference>